<protein>
    <submittedName>
        <fullName evidence="7">FUSC family protein</fullName>
    </submittedName>
</protein>
<proteinExistence type="predicted"/>
<accession>A0A6L6JAK5</accession>
<evidence type="ECO:0000313" key="7">
    <source>
        <dbReference type="EMBL" id="MTH79223.1"/>
    </source>
</evidence>
<evidence type="ECO:0000259" key="6">
    <source>
        <dbReference type="Pfam" id="PF13515"/>
    </source>
</evidence>
<keyword evidence="3 5" id="KW-1133">Transmembrane helix</keyword>
<dbReference type="RefSeq" id="WP_155096581.1">
    <property type="nucleotide sequence ID" value="NZ_WMIE01000012.1"/>
</dbReference>
<dbReference type="InterPro" id="IPR049453">
    <property type="entry name" value="Memb_transporter_dom"/>
</dbReference>
<evidence type="ECO:0000256" key="4">
    <source>
        <dbReference type="ARBA" id="ARBA00023136"/>
    </source>
</evidence>
<keyword evidence="4 5" id="KW-0472">Membrane</keyword>
<feature type="transmembrane region" description="Helical" evidence="5">
    <location>
        <begin position="335"/>
        <end position="356"/>
    </location>
</feature>
<dbReference type="EMBL" id="WMIE01000012">
    <property type="protein sequence ID" value="MTH79223.1"/>
    <property type="molecule type" value="Genomic_DNA"/>
</dbReference>
<keyword evidence="8" id="KW-1185">Reference proteome</keyword>
<gene>
    <name evidence="7" type="ORF">GL286_15980</name>
</gene>
<dbReference type="Pfam" id="PF13515">
    <property type="entry name" value="FUSC_2"/>
    <property type="match status" value="1"/>
</dbReference>
<comment type="caution">
    <text evidence="7">The sequence shown here is derived from an EMBL/GenBank/DDBJ whole genome shotgun (WGS) entry which is preliminary data.</text>
</comment>
<evidence type="ECO:0000256" key="3">
    <source>
        <dbReference type="ARBA" id="ARBA00022989"/>
    </source>
</evidence>
<keyword evidence="2 5" id="KW-0812">Transmembrane</keyword>
<evidence type="ECO:0000313" key="8">
    <source>
        <dbReference type="Proteomes" id="UP000478183"/>
    </source>
</evidence>
<organism evidence="7 8">
    <name type="scientific">Paracoccus aestuariivivens</name>
    <dbReference type="NCBI Taxonomy" id="1820333"/>
    <lineage>
        <taxon>Bacteria</taxon>
        <taxon>Pseudomonadati</taxon>
        <taxon>Pseudomonadota</taxon>
        <taxon>Alphaproteobacteria</taxon>
        <taxon>Rhodobacterales</taxon>
        <taxon>Paracoccaceae</taxon>
        <taxon>Paracoccus</taxon>
    </lineage>
</organism>
<dbReference type="AlphaFoldDB" id="A0A6L6JAK5"/>
<dbReference type="OrthoDB" id="581879at2"/>
<feature type="transmembrane region" description="Helical" evidence="5">
    <location>
        <begin position="91"/>
        <end position="114"/>
    </location>
</feature>
<comment type="subcellular location">
    <subcellularLocation>
        <location evidence="1">Membrane</location>
        <topology evidence="1">Multi-pass membrane protein</topology>
    </subcellularLocation>
</comment>
<sequence length="373" mass="39389">MTTPDTIAATGRISTARQLLHRQHIRDSVTLARQPSLRNAALAGVQAALTLAIALPLIEISPWPQMIGYGSLGALVALFGRFAPSGQRSRIVLFCALIQISAVLLMSLATFLGASASQQLLLLALFGGVSYFLTVTGQFGPPGMLIFVFAAGAAMAPVGSWGEIAQRVLATGVVAALGWTVCRLSERLRHAAGPDRHFPVEPLRPLSHRLIASIRIAMGTGVAAFGSHALGAHHPVWAAMGAIVVIQSQYLHLVMARAAQRMAGTMAGAVLVWLILIHQPSVWAIIAILIMLQFSTEMIIGTNYGLGQILVTPMALLMSYLAAPQSTGAAMASERVLDTLLGIALGMLVALVFSTLDDRAYFARHHASKLAAG</sequence>
<dbReference type="GO" id="GO:0016020">
    <property type="term" value="C:membrane"/>
    <property type="evidence" value="ECO:0007669"/>
    <property type="project" value="UniProtKB-SubCell"/>
</dbReference>
<feature type="transmembrane region" description="Helical" evidence="5">
    <location>
        <begin position="40"/>
        <end position="60"/>
    </location>
</feature>
<dbReference type="Proteomes" id="UP000478183">
    <property type="component" value="Unassembled WGS sequence"/>
</dbReference>
<name>A0A6L6JAK5_9RHOB</name>
<evidence type="ECO:0000256" key="2">
    <source>
        <dbReference type="ARBA" id="ARBA00022692"/>
    </source>
</evidence>
<feature type="transmembrane region" description="Helical" evidence="5">
    <location>
        <begin position="66"/>
        <end position="84"/>
    </location>
</feature>
<feature type="transmembrane region" description="Helical" evidence="5">
    <location>
        <begin position="267"/>
        <end position="292"/>
    </location>
</feature>
<feature type="transmembrane region" description="Helical" evidence="5">
    <location>
        <begin position="304"/>
        <end position="323"/>
    </location>
</feature>
<evidence type="ECO:0000256" key="5">
    <source>
        <dbReference type="SAM" id="Phobius"/>
    </source>
</evidence>
<feature type="domain" description="Integral membrane bound transporter" evidence="6">
    <location>
        <begin position="223"/>
        <end position="349"/>
    </location>
</feature>
<reference evidence="7 8" key="1">
    <citation type="submission" date="2019-11" db="EMBL/GenBank/DDBJ databases">
        <authorList>
            <person name="Dong K."/>
        </authorList>
    </citation>
    <scope>NUCLEOTIDE SEQUENCE [LARGE SCALE GENOMIC DNA]</scope>
    <source>
        <strain evidence="7 8">NBRC 111993</strain>
    </source>
</reference>
<evidence type="ECO:0000256" key="1">
    <source>
        <dbReference type="ARBA" id="ARBA00004141"/>
    </source>
</evidence>